<dbReference type="Gene3D" id="3.40.50.300">
    <property type="entry name" value="P-loop containing nucleotide triphosphate hydrolases"/>
    <property type="match status" value="2"/>
</dbReference>
<dbReference type="EMBL" id="JAAOCA010000008">
    <property type="protein sequence ID" value="MBD1598784.1"/>
    <property type="molecule type" value="Genomic_DNA"/>
</dbReference>
<accession>A0ABR7Z038</accession>
<protein>
    <submittedName>
        <fullName evidence="6">Sugar ABC transporter ATP-binding protein</fullName>
    </submittedName>
</protein>
<dbReference type="GO" id="GO:0005524">
    <property type="term" value="F:ATP binding"/>
    <property type="evidence" value="ECO:0007669"/>
    <property type="project" value="UniProtKB-KW"/>
</dbReference>
<dbReference type="SMART" id="SM00382">
    <property type="entry name" value="AAA"/>
    <property type="match status" value="1"/>
</dbReference>
<evidence type="ECO:0000256" key="2">
    <source>
        <dbReference type="ARBA" id="ARBA00022737"/>
    </source>
</evidence>
<keyword evidence="3" id="KW-0547">Nucleotide-binding</keyword>
<dbReference type="RefSeq" id="WP_190419432.1">
    <property type="nucleotide sequence ID" value="NZ_JAAOCA010000008.1"/>
</dbReference>
<feature type="domain" description="ABC transporter" evidence="5">
    <location>
        <begin position="5"/>
        <end position="242"/>
    </location>
</feature>
<dbReference type="InterPro" id="IPR027417">
    <property type="entry name" value="P-loop_NTPase"/>
</dbReference>
<comment type="caution">
    <text evidence="6">The sequence shown here is derived from an EMBL/GenBank/DDBJ whole genome shotgun (WGS) entry which is preliminary data.</text>
</comment>
<dbReference type="Pfam" id="PF00005">
    <property type="entry name" value="ABC_tran"/>
    <property type="match status" value="2"/>
</dbReference>
<evidence type="ECO:0000313" key="7">
    <source>
        <dbReference type="Proteomes" id="UP000805841"/>
    </source>
</evidence>
<dbReference type="PANTHER" id="PTHR43790:SF9">
    <property type="entry name" value="GALACTOFURANOSE TRANSPORTER ATP-BINDING PROTEIN YTFR"/>
    <property type="match status" value="1"/>
</dbReference>
<keyword evidence="4 6" id="KW-0067">ATP-binding</keyword>
<gene>
    <name evidence="6" type="ORF">HAQ05_08715</name>
</gene>
<dbReference type="InterPro" id="IPR003593">
    <property type="entry name" value="AAA+_ATPase"/>
</dbReference>
<evidence type="ECO:0000313" key="6">
    <source>
        <dbReference type="EMBL" id="MBD1598784.1"/>
    </source>
</evidence>
<feature type="domain" description="ABC transporter" evidence="5">
    <location>
        <begin position="253"/>
        <end position="492"/>
    </location>
</feature>
<evidence type="ECO:0000259" key="5">
    <source>
        <dbReference type="PROSITE" id="PS50893"/>
    </source>
</evidence>
<name>A0ABR7Z038_9PSED</name>
<dbReference type="CDD" id="cd03216">
    <property type="entry name" value="ABC_Carb_Monos_I"/>
    <property type="match status" value="1"/>
</dbReference>
<keyword evidence="2" id="KW-0677">Repeat</keyword>
<proteinExistence type="predicted"/>
<dbReference type="CDD" id="cd03215">
    <property type="entry name" value="ABC_Carb_Monos_II"/>
    <property type="match status" value="1"/>
</dbReference>
<dbReference type="Proteomes" id="UP000805841">
    <property type="component" value="Unassembled WGS sequence"/>
</dbReference>
<evidence type="ECO:0000256" key="3">
    <source>
        <dbReference type="ARBA" id="ARBA00022741"/>
    </source>
</evidence>
<evidence type="ECO:0000256" key="4">
    <source>
        <dbReference type="ARBA" id="ARBA00022840"/>
    </source>
</evidence>
<reference evidence="6 7" key="1">
    <citation type="journal article" date="2020" name="Insects">
        <title>Bacteria Belonging to Pseudomonas typographi sp. nov. from the Bark Beetle Ips typographus Have Genomic Potential to Aid in the Host Ecology.</title>
        <authorList>
            <person name="Peral-Aranega E."/>
            <person name="Saati-Santamaria Z."/>
            <person name="Kolarik M."/>
            <person name="Rivas R."/>
            <person name="Garcia-Fraile P."/>
        </authorList>
    </citation>
    <scope>NUCLEOTIDE SEQUENCE [LARGE SCALE GENOMIC DNA]</scope>
    <source>
        <strain evidence="6 7">CA3A</strain>
    </source>
</reference>
<sequence>MKTIFQASGISKHYGTTCALRDANLVLKAGQIHALMGENGAGKSTFVKILVGAIRPDSGALVLDGQPVVFGSVRDALKQGVVPVYQHSTLFTRLTVLENLSAFGLGSAQRSWARNNCLDRQQATEVLSLVGLDVSLDSLVDELSLGERQLLEIARGVGRRCSVLILDEPTAALGAREANRLHQALQVLCAKRTAILYISHKIDDIKRMADAVTILRDGLTVVNAAARDDISAAQIVQHMLGQTFEPQALCVSTRGEVVLEARDIRLTPTAQPLSLCVHQGEVLGIVGVAGSGALRLGEVLAGAASGHGGTVSLNATSEVVNDRQSAMRAGIGYVPSDRHADGLFLGLSALQNASASVLRGFSSWGVLRLREEAGPFDALIAQFNLNPPRLDLDAAYYSGGNQQKLLFLRNLVLPNLQVLVVLEPTRGVDVGARESIHQALRALACRGIAIIVVSSDLLEVNTLCHQLLVVASHQVAGRMMADAQTDAVLSMMAGAC</sequence>
<dbReference type="InterPro" id="IPR017871">
    <property type="entry name" value="ABC_transporter-like_CS"/>
</dbReference>
<dbReference type="PANTHER" id="PTHR43790">
    <property type="entry name" value="CARBOHYDRATE TRANSPORT ATP-BINDING PROTEIN MG119-RELATED"/>
    <property type="match status" value="1"/>
</dbReference>
<evidence type="ECO:0000256" key="1">
    <source>
        <dbReference type="ARBA" id="ARBA00022448"/>
    </source>
</evidence>
<organism evidence="6 7">
    <name type="scientific">Pseudomonas typographi</name>
    <dbReference type="NCBI Taxonomy" id="2715964"/>
    <lineage>
        <taxon>Bacteria</taxon>
        <taxon>Pseudomonadati</taxon>
        <taxon>Pseudomonadota</taxon>
        <taxon>Gammaproteobacteria</taxon>
        <taxon>Pseudomonadales</taxon>
        <taxon>Pseudomonadaceae</taxon>
        <taxon>Pseudomonas</taxon>
    </lineage>
</organism>
<dbReference type="InterPro" id="IPR003439">
    <property type="entry name" value="ABC_transporter-like_ATP-bd"/>
</dbReference>
<dbReference type="PROSITE" id="PS00211">
    <property type="entry name" value="ABC_TRANSPORTER_1"/>
    <property type="match status" value="2"/>
</dbReference>
<dbReference type="InterPro" id="IPR050107">
    <property type="entry name" value="ABC_carbohydrate_import_ATPase"/>
</dbReference>
<dbReference type="PROSITE" id="PS50893">
    <property type="entry name" value="ABC_TRANSPORTER_2"/>
    <property type="match status" value="2"/>
</dbReference>
<keyword evidence="1" id="KW-0813">Transport</keyword>
<dbReference type="SUPFAM" id="SSF52540">
    <property type="entry name" value="P-loop containing nucleoside triphosphate hydrolases"/>
    <property type="match status" value="2"/>
</dbReference>
<keyword evidence="7" id="KW-1185">Reference proteome</keyword>